<proteinExistence type="inferred from homology"/>
<evidence type="ECO:0000313" key="8">
    <source>
        <dbReference type="Proteomes" id="UP001595617"/>
    </source>
</evidence>
<dbReference type="Gene3D" id="3.30.479.10">
    <property type="entry name" value="6-pyruvoyl tetrahydropterin synthase/QueD"/>
    <property type="match status" value="2"/>
</dbReference>
<evidence type="ECO:0000256" key="2">
    <source>
        <dbReference type="ARBA" id="ARBA00008900"/>
    </source>
</evidence>
<sequence length="287" mass="32556">MASLFVDALTVIDFSYLDAQRGIVGESWIVDVELEGDLNDEGMVFDFGHVKKAIKAEIDSGMDHRFVVPEHMPGLLIQRGTEDSALSLKQGHQGFSFNYRAPNEAFYWLDATTITLTDATRHITAQVRKVVPANVKQVIVHLRTEENHGAFYHYSHGLKKHQGDCQRMIHGHRSNIRIDRAGSRDSFAEKTWAARWQDIYLITREDIQGERTLFDVACYHVAYTAQQGRFELTLPKERCYILDTDTTVELIAEHIAQEQAKVDPTCAWKVRAYEGVDKGAIATYTPA</sequence>
<name>A0ABV7ZYZ0_9GAMM</name>
<comment type="catalytic activity">
    <reaction evidence="6">
        <text>7,8-dihydroneopterin 3'-triphosphate + H2O = 6-carboxy-5,6,7,8-tetrahydropterin + triphosphate + acetaldehyde + 2 H(+)</text>
        <dbReference type="Rhea" id="RHEA:27966"/>
        <dbReference type="ChEBI" id="CHEBI:15343"/>
        <dbReference type="ChEBI" id="CHEBI:15377"/>
        <dbReference type="ChEBI" id="CHEBI:15378"/>
        <dbReference type="ChEBI" id="CHEBI:18036"/>
        <dbReference type="ChEBI" id="CHEBI:58462"/>
        <dbReference type="ChEBI" id="CHEBI:61032"/>
        <dbReference type="EC" id="4.1.2.50"/>
    </reaction>
</comment>
<reference evidence="8" key="1">
    <citation type="journal article" date="2019" name="Int. J. Syst. Evol. Microbiol.">
        <title>The Global Catalogue of Microorganisms (GCM) 10K type strain sequencing project: providing services to taxonomists for standard genome sequencing and annotation.</title>
        <authorList>
            <consortium name="The Broad Institute Genomics Platform"/>
            <consortium name="The Broad Institute Genome Sequencing Center for Infectious Disease"/>
            <person name="Wu L."/>
            <person name="Ma J."/>
        </authorList>
    </citation>
    <scope>NUCLEOTIDE SEQUENCE [LARGE SCALE GENOMIC DNA]</scope>
    <source>
        <strain evidence="8">IBRC 10765</strain>
    </source>
</reference>
<dbReference type="InterPro" id="IPR007115">
    <property type="entry name" value="6-PTP_synth/QueD"/>
</dbReference>
<dbReference type="InterPro" id="IPR038418">
    <property type="entry name" value="6-PTP_synth/QueD_sf"/>
</dbReference>
<evidence type="ECO:0000313" key="7">
    <source>
        <dbReference type="EMBL" id="MFC3853264.1"/>
    </source>
</evidence>
<protein>
    <recommendedName>
        <fullName evidence="4">6-carboxy-5,6,7,8-tetrahydropterin synthase</fullName>
        <ecNumber evidence="3">4.1.2.50</ecNumber>
    </recommendedName>
    <alternativeName>
        <fullName evidence="5">Queuosine biosynthesis protein QueD</fullName>
    </alternativeName>
</protein>
<keyword evidence="8" id="KW-1185">Reference proteome</keyword>
<comment type="caution">
    <text evidence="7">The sequence shown here is derived from an EMBL/GenBank/DDBJ whole genome shotgun (WGS) entry which is preliminary data.</text>
</comment>
<organism evidence="7 8">
    <name type="scientific">Saccharospirillum mangrovi</name>
    <dbReference type="NCBI Taxonomy" id="2161747"/>
    <lineage>
        <taxon>Bacteria</taxon>
        <taxon>Pseudomonadati</taxon>
        <taxon>Pseudomonadota</taxon>
        <taxon>Gammaproteobacteria</taxon>
        <taxon>Oceanospirillales</taxon>
        <taxon>Saccharospirillaceae</taxon>
        <taxon>Saccharospirillum</taxon>
    </lineage>
</organism>
<dbReference type="SUPFAM" id="SSF55620">
    <property type="entry name" value="Tetrahydrobiopterin biosynthesis enzymes-like"/>
    <property type="match status" value="2"/>
</dbReference>
<dbReference type="Proteomes" id="UP001595617">
    <property type="component" value="Unassembled WGS sequence"/>
</dbReference>
<evidence type="ECO:0000256" key="6">
    <source>
        <dbReference type="ARBA" id="ARBA00048807"/>
    </source>
</evidence>
<dbReference type="RefSeq" id="WP_380696257.1">
    <property type="nucleotide sequence ID" value="NZ_JBHRYR010000003.1"/>
</dbReference>
<evidence type="ECO:0000256" key="3">
    <source>
        <dbReference type="ARBA" id="ARBA00012982"/>
    </source>
</evidence>
<dbReference type="Pfam" id="PF01242">
    <property type="entry name" value="PTPS"/>
    <property type="match status" value="1"/>
</dbReference>
<comment type="pathway">
    <text evidence="1">Purine metabolism; 7-cyano-7-deazaguanine biosynthesis.</text>
</comment>
<accession>A0ABV7ZYZ0</accession>
<evidence type="ECO:0000256" key="5">
    <source>
        <dbReference type="ARBA" id="ARBA00031449"/>
    </source>
</evidence>
<evidence type="ECO:0000256" key="1">
    <source>
        <dbReference type="ARBA" id="ARBA00005061"/>
    </source>
</evidence>
<dbReference type="EMBL" id="JBHRYR010000003">
    <property type="protein sequence ID" value="MFC3853264.1"/>
    <property type="molecule type" value="Genomic_DNA"/>
</dbReference>
<comment type="similarity">
    <text evidence="2">Belongs to the PTPS family. QueD subfamily.</text>
</comment>
<evidence type="ECO:0000256" key="4">
    <source>
        <dbReference type="ARBA" id="ARBA00018141"/>
    </source>
</evidence>
<dbReference type="EC" id="4.1.2.50" evidence="3"/>
<gene>
    <name evidence="7" type="ORF">ACFOOG_10515</name>
</gene>